<dbReference type="GO" id="GO:0016491">
    <property type="term" value="F:oxidoreductase activity"/>
    <property type="evidence" value="ECO:0007669"/>
    <property type="project" value="UniProtKB-KW"/>
</dbReference>
<dbReference type="Pfam" id="PF02826">
    <property type="entry name" value="2-Hacid_dh_C"/>
    <property type="match status" value="1"/>
</dbReference>
<dbReference type="CDD" id="cd05300">
    <property type="entry name" value="2-Hacid_dh_1"/>
    <property type="match status" value="1"/>
</dbReference>
<gene>
    <name evidence="4" type="ORF">JZ00_22060</name>
</gene>
<evidence type="ECO:0000313" key="5">
    <source>
        <dbReference type="Proteomes" id="UP000030949"/>
    </source>
</evidence>
<protein>
    <submittedName>
        <fullName evidence="4">2-hydroxyacid dehydrogenase</fullName>
    </submittedName>
</protein>
<evidence type="ECO:0000256" key="2">
    <source>
        <dbReference type="ARBA" id="ARBA00023027"/>
    </source>
</evidence>
<evidence type="ECO:0000313" key="4">
    <source>
        <dbReference type="EMBL" id="KHK62693.1"/>
    </source>
</evidence>
<dbReference type="PANTHER" id="PTHR43333">
    <property type="entry name" value="2-HACID_DH_C DOMAIN-CONTAINING PROTEIN"/>
    <property type="match status" value="1"/>
</dbReference>
<dbReference type="InterPro" id="IPR006140">
    <property type="entry name" value="D-isomer_DH_NAD-bd"/>
</dbReference>
<accession>A0A0B1Z099</accession>
<dbReference type="Gene3D" id="3.40.50.720">
    <property type="entry name" value="NAD(P)-binding Rossmann-like Domain"/>
    <property type="match status" value="2"/>
</dbReference>
<comment type="caution">
    <text evidence="4">The sequence shown here is derived from an EMBL/GenBank/DDBJ whole genome shotgun (WGS) entry which is preliminary data.</text>
</comment>
<dbReference type="SUPFAM" id="SSF51735">
    <property type="entry name" value="NAD(P)-binding Rossmann-fold domains"/>
    <property type="match status" value="1"/>
</dbReference>
<dbReference type="Proteomes" id="UP000030949">
    <property type="component" value="Unassembled WGS sequence"/>
</dbReference>
<organism evidence="4 5">
    <name type="scientific">Pseudomonas frederiksbergensis</name>
    <dbReference type="NCBI Taxonomy" id="104087"/>
    <lineage>
        <taxon>Bacteria</taxon>
        <taxon>Pseudomonadati</taxon>
        <taxon>Pseudomonadota</taxon>
        <taxon>Gammaproteobacteria</taxon>
        <taxon>Pseudomonadales</taxon>
        <taxon>Pseudomonadaceae</taxon>
        <taxon>Pseudomonas</taxon>
    </lineage>
</organism>
<dbReference type="InterPro" id="IPR036291">
    <property type="entry name" value="NAD(P)-bd_dom_sf"/>
</dbReference>
<evidence type="ECO:0000259" key="3">
    <source>
        <dbReference type="Pfam" id="PF02826"/>
    </source>
</evidence>
<keyword evidence="1" id="KW-0560">Oxidoreductase</keyword>
<feature type="domain" description="D-isomer specific 2-hydroxyacid dehydrogenase NAD-binding" evidence="3">
    <location>
        <begin position="103"/>
        <end position="274"/>
    </location>
</feature>
<name>A0A0B1Z099_9PSED</name>
<keyword evidence="2" id="KW-0520">NAD</keyword>
<proteinExistence type="predicted"/>
<evidence type="ECO:0000256" key="1">
    <source>
        <dbReference type="ARBA" id="ARBA00023002"/>
    </source>
</evidence>
<dbReference type="GO" id="GO:0051287">
    <property type="term" value="F:NAD binding"/>
    <property type="evidence" value="ECO:0007669"/>
    <property type="project" value="InterPro"/>
</dbReference>
<dbReference type="RefSeq" id="WP_039593335.1">
    <property type="nucleotide sequence ID" value="NZ_CP142104.1"/>
</dbReference>
<dbReference type="OrthoDB" id="9787219at2"/>
<reference evidence="5" key="1">
    <citation type="submission" date="2015-03" db="EMBL/GenBank/DDBJ databases">
        <title>Pseudomonas frederiksbergensis hydrocarbon degrader.</title>
        <authorList>
            <person name="Brown L.M."/>
            <person name="Ruiz O.N."/>
            <person name="Mueller S."/>
            <person name="Gunasekera T.S."/>
        </authorList>
    </citation>
    <scope>NUCLEOTIDE SEQUENCE [LARGE SCALE GENOMIC DNA]</scope>
    <source>
        <strain evidence="5">SI8</strain>
    </source>
</reference>
<sequence>MRVLIAEHDHAVYAQLLRQAAPDIEVLTSGDSAELSRLASDCPVWLGQPDLLATLLRQGHQPRWLQSTWAGITPLLAEGLNRDYRLTRAVGIFGQVMAEYVLTYMLGHEREVLARLVSQVERKWDNRQGQSLAGRKVLIVGTGDIGQRVAQFLMPFGVHLYGIASEARELAPFIEVGALADLPRLVGEADYVINLLPNTPDTHDIYDAALFKRFKPTGLFINVGRGVAVVDADLVQALKEGHLAGAVIDVCRQEPLPQRHPFWTAWGLLLTGHSSAPTSPPMMVQLFLENVRAYQAGEALRGEVDFARGY</sequence>
<dbReference type="EMBL" id="JQGJ01000016">
    <property type="protein sequence ID" value="KHK62693.1"/>
    <property type="molecule type" value="Genomic_DNA"/>
</dbReference>
<dbReference type="AlphaFoldDB" id="A0A0B1Z099"/>
<dbReference type="PANTHER" id="PTHR43333:SF1">
    <property type="entry name" value="D-ISOMER SPECIFIC 2-HYDROXYACID DEHYDROGENASE NAD-BINDING DOMAIN-CONTAINING PROTEIN"/>
    <property type="match status" value="1"/>
</dbReference>